<feature type="transmembrane region" description="Helical" evidence="2">
    <location>
        <begin position="14"/>
        <end position="34"/>
    </location>
</feature>
<proteinExistence type="predicted"/>
<keyword evidence="2" id="KW-0472">Membrane</keyword>
<keyword evidence="1" id="KW-0813">Transport</keyword>
<keyword evidence="2" id="KW-0812">Transmembrane</keyword>
<dbReference type="Pfam" id="PF01554">
    <property type="entry name" value="MatE"/>
    <property type="match status" value="2"/>
</dbReference>
<feature type="transmembrane region" description="Helical" evidence="2">
    <location>
        <begin position="421"/>
        <end position="438"/>
    </location>
</feature>
<feature type="transmembrane region" description="Helical" evidence="2">
    <location>
        <begin position="95"/>
        <end position="117"/>
    </location>
</feature>
<dbReference type="CDD" id="cd13133">
    <property type="entry name" value="MATE_like_7"/>
    <property type="match status" value="1"/>
</dbReference>
<dbReference type="RefSeq" id="WP_079992747.1">
    <property type="nucleotide sequence ID" value="NZ_LN879502.1"/>
</dbReference>
<dbReference type="GO" id="GO:0042910">
    <property type="term" value="F:xenobiotic transmembrane transporter activity"/>
    <property type="evidence" value="ECO:0007669"/>
    <property type="project" value="InterPro"/>
</dbReference>
<dbReference type="PATRIC" id="fig|389348.3.peg.238"/>
<dbReference type="GO" id="GO:0005886">
    <property type="term" value="C:plasma membrane"/>
    <property type="evidence" value="ECO:0007669"/>
    <property type="project" value="TreeGrafter"/>
</dbReference>
<reference evidence="4" key="1">
    <citation type="submission" date="2015-09" db="EMBL/GenBank/DDBJ databases">
        <authorList>
            <person name="Bertelli C."/>
        </authorList>
    </citation>
    <scope>NUCLEOTIDE SEQUENCE [LARGE SCALE GENOMIC DNA]</scope>
    <source>
        <strain evidence="4">KNic</strain>
    </source>
</reference>
<feature type="transmembrane region" description="Helical" evidence="2">
    <location>
        <begin position="54"/>
        <end position="75"/>
    </location>
</feature>
<dbReference type="EMBL" id="LN879502">
    <property type="protein sequence ID" value="CUI15845.1"/>
    <property type="molecule type" value="Genomic_DNA"/>
</dbReference>
<dbReference type="PANTHER" id="PTHR43298">
    <property type="entry name" value="MULTIDRUG RESISTANCE PROTEIN NORM-RELATED"/>
    <property type="match status" value="1"/>
</dbReference>
<evidence type="ECO:0000256" key="1">
    <source>
        <dbReference type="ARBA" id="ARBA00022448"/>
    </source>
</evidence>
<dbReference type="FunCoup" id="A0A0U5JDA7">
    <property type="interactions" value="158"/>
</dbReference>
<keyword evidence="2" id="KW-1133">Transmembrane helix</keyword>
<keyword evidence="4" id="KW-1185">Reference proteome</keyword>
<evidence type="ECO:0008006" key="5">
    <source>
        <dbReference type="Google" id="ProtNLM"/>
    </source>
</evidence>
<dbReference type="KEGG" id="pnl:PNK_0207"/>
<feature type="transmembrane region" description="Helical" evidence="2">
    <location>
        <begin position="158"/>
        <end position="178"/>
    </location>
</feature>
<gene>
    <name evidence="3" type="ORF">PNK_0207</name>
</gene>
<organism evidence="3 4">
    <name type="scientific">Candidatus Protochlamydia naegleriophila</name>
    <dbReference type="NCBI Taxonomy" id="389348"/>
    <lineage>
        <taxon>Bacteria</taxon>
        <taxon>Pseudomonadati</taxon>
        <taxon>Chlamydiota</taxon>
        <taxon>Chlamydiia</taxon>
        <taxon>Parachlamydiales</taxon>
        <taxon>Parachlamydiaceae</taxon>
        <taxon>Candidatus Protochlamydia</taxon>
    </lineage>
</organism>
<feature type="transmembrane region" description="Helical" evidence="2">
    <location>
        <begin position="190"/>
        <end position="215"/>
    </location>
</feature>
<dbReference type="AlphaFoldDB" id="A0A0U5JDA7"/>
<accession>A0A0U5JDA7</accession>
<evidence type="ECO:0000313" key="4">
    <source>
        <dbReference type="Proteomes" id="UP000069902"/>
    </source>
</evidence>
<name>A0A0U5JDA7_9BACT</name>
<dbReference type="InterPro" id="IPR050222">
    <property type="entry name" value="MATE_MdtK"/>
</dbReference>
<feature type="transmembrane region" description="Helical" evidence="2">
    <location>
        <begin position="316"/>
        <end position="335"/>
    </location>
</feature>
<dbReference type="InterPro" id="IPR002528">
    <property type="entry name" value="MATE_fam"/>
</dbReference>
<dbReference type="InParanoid" id="A0A0U5JDA7"/>
<dbReference type="GO" id="GO:0015297">
    <property type="term" value="F:antiporter activity"/>
    <property type="evidence" value="ECO:0007669"/>
    <property type="project" value="InterPro"/>
</dbReference>
<dbReference type="Proteomes" id="UP000069902">
    <property type="component" value="Chromosome cPNK"/>
</dbReference>
<dbReference type="PANTHER" id="PTHR43298:SF2">
    <property type="entry name" value="FMN_FAD EXPORTER YEEO-RELATED"/>
    <property type="match status" value="1"/>
</dbReference>
<sequence>MTLTPYKSGSLKEMMYIAFPLMLSSLSVSSMVFVDRLFLARFSVPAFNAVSNAMTLGWAFVFGWMVLTSIAEVFVAQYNGAGQKERLGEPVWQMIWLSIFSALFFIPLSLYGGEWFYGVDPERQLEKDYFSWMMLFGPSLPLYGALCGFFVGQGKMYLMTVVAVVANLLNAGLDYVLIFGLGSYLSPMGVVGAAIATSGSSVFQVFALAAVFLNARNRRECGTNRFALQPYHFWQCVRIGLPSALFIVIELCGWASFYHMMALVSEQHILIAGISQSMVILFFFFAEGISKAASTLTGNLIGAKQMIGIPQMIRSGIYLHALFFLILLGLFWGFADEVAAYFFSGASKEAIASLGTSLRFCLFSICFYLFCEGIRLLFAGILTAAGDTLFLMCAGSVSVWALLVLPTYFWIVQRHGSIEEASLICVCYSLIAGMLYFWRIGTGQWKAISLMAEQNT</sequence>
<evidence type="ECO:0000256" key="2">
    <source>
        <dbReference type="SAM" id="Phobius"/>
    </source>
</evidence>
<evidence type="ECO:0000313" key="3">
    <source>
        <dbReference type="EMBL" id="CUI15845.1"/>
    </source>
</evidence>
<feature type="transmembrane region" description="Helical" evidence="2">
    <location>
        <begin position="236"/>
        <end position="257"/>
    </location>
</feature>
<feature type="transmembrane region" description="Helical" evidence="2">
    <location>
        <begin position="269"/>
        <end position="286"/>
    </location>
</feature>
<feature type="transmembrane region" description="Helical" evidence="2">
    <location>
        <begin position="377"/>
        <end position="401"/>
    </location>
</feature>
<dbReference type="STRING" id="389348.PNK_0207"/>
<feature type="transmembrane region" description="Helical" evidence="2">
    <location>
        <begin position="129"/>
        <end position="151"/>
    </location>
</feature>
<protein>
    <recommendedName>
        <fullName evidence="5">MATE efflux family protein</fullName>
    </recommendedName>
</protein>